<dbReference type="CDD" id="cd06718">
    <property type="entry name" value="PDZ_Par6-like"/>
    <property type="match status" value="1"/>
</dbReference>
<organism evidence="3 4">
    <name type="scientific">Halocaridina rubra</name>
    <name type="common">Hawaiian red shrimp</name>
    <dbReference type="NCBI Taxonomy" id="373956"/>
    <lineage>
        <taxon>Eukaryota</taxon>
        <taxon>Metazoa</taxon>
        <taxon>Ecdysozoa</taxon>
        <taxon>Arthropoda</taxon>
        <taxon>Crustacea</taxon>
        <taxon>Multicrustacea</taxon>
        <taxon>Malacostraca</taxon>
        <taxon>Eumalacostraca</taxon>
        <taxon>Eucarida</taxon>
        <taxon>Decapoda</taxon>
        <taxon>Pleocyemata</taxon>
        <taxon>Caridea</taxon>
        <taxon>Atyoidea</taxon>
        <taxon>Atyidae</taxon>
        <taxon>Halocaridina</taxon>
    </lineage>
</organism>
<dbReference type="GO" id="GO:0097060">
    <property type="term" value="C:synaptic membrane"/>
    <property type="evidence" value="ECO:0007669"/>
    <property type="project" value="TreeGrafter"/>
</dbReference>
<feature type="region of interest" description="Disordered" evidence="1">
    <location>
        <begin position="448"/>
        <end position="510"/>
    </location>
</feature>
<keyword evidence="4" id="KW-1185">Reference proteome</keyword>
<accession>A0AAN8WUZ1</accession>
<evidence type="ECO:0000259" key="2">
    <source>
        <dbReference type="PROSITE" id="PS50106"/>
    </source>
</evidence>
<feature type="compositionally biased region" description="Pro residues" evidence="1">
    <location>
        <begin position="262"/>
        <end position="279"/>
    </location>
</feature>
<dbReference type="GO" id="GO:0016477">
    <property type="term" value="P:cell migration"/>
    <property type="evidence" value="ECO:0007669"/>
    <property type="project" value="TreeGrafter"/>
</dbReference>
<evidence type="ECO:0000313" key="3">
    <source>
        <dbReference type="EMBL" id="KAK7072795.1"/>
    </source>
</evidence>
<evidence type="ECO:0000256" key="1">
    <source>
        <dbReference type="SAM" id="MobiDB-lite"/>
    </source>
</evidence>
<dbReference type="InterPro" id="IPR052118">
    <property type="entry name" value="Rho-GAP_regulator"/>
</dbReference>
<dbReference type="EMBL" id="JAXCGZ010013337">
    <property type="protein sequence ID" value="KAK7072795.1"/>
    <property type="molecule type" value="Genomic_DNA"/>
</dbReference>
<dbReference type="Proteomes" id="UP001381693">
    <property type="component" value="Unassembled WGS sequence"/>
</dbReference>
<feature type="region of interest" description="Disordered" evidence="1">
    <location>
        <begin position="115"/>
        <end position="310"/>
    </location>
</feature>
<dbReference type="Pfam" id="PF00595">
    <property type="entry name" value="PDZ"/>
    <property type="match status" value="1"/>
</dbReference>
<dbReference type="PANTHER" id="PTHR46150:SF3">
    <property type="entry name" value="RHO GTPASE-ACTIVATING PROTEIN 100F"/>
    <property type="match status" value="1"/>
</dbReference>
<dbReference type="GO" id="GO:0046578">
    <property type="term" value="P:regulation of Ras protein signal transduction"/>
    <property type="evidence" value="ECO:0007669"/>
    <property type="project" value="TreeGrafter"/>
</dbReference>
<proteinExistence type="predicted"/>
<gene>
    <name evidence="3" type="ORF">SK128_016475</name>
</gene>
<dbReference type="SMART" id="SM00228">
    <property type="entry name" value="PDZ"/>
    <property type="match status" value="1"/>
</dbReference>
<name>A0AAN8WUZ1_HALRR</name>
<dbReference type="GO" id="GO:0005096">
    <property type="term" value="F:GTPase activator activity"/>
    <property type="evidence" value="ECO:0007669"/>
    <property type="project" value="TreeGrafter"/>
</dbReference>
<comment type="caution">
    <text evidence="3">The sequence shown here is derived from an EMBL/GenBank/DDBJ whole genome shotgun (WGS) entry which is preliminary data.</text>
</comment>
<dbReference type="Gene3D" id="2.30.42.10">
    <property type="match status" value="1"/>
</dbReference>
<dbReference type="AlphaFoldDB" id="A0AAN8WUZ1"/>
<dbReference type="SUPFAM" id="SSF50156">
    <property type="entry name" value="PDZ domain-like"/>
    <property type="match status" value="1"/>
</dbReference>
<feature type="compositionally biased region" description="Pro residues" evidence="1">
    <location>
        <begin position="170"/>
        <end position="182"/>
    </location>
</feature>
<dbReference type="InterPro" id="IPR036034">
    <property type="entry name" value="PDZ_sf"/>
</dbReference>
<evidence type="ECO:0000313" key="4">
    <source>
        <dbReference type="Proteomes" id="UP001381693"/>
    </source>
</evidence>
<dbReference type="GO" id="GO:0030030">
    <property type="term" value="P:cell projection organization"/>
    <property type="evidence" value="ECO:0007669"/>
    <property type="project" value="TreeGrafter"/>
</dbReference>
<dbReference type="InterPro" id="IPR001478">
    <property type="entry name" value="PDZ"/>
</dbReference>
<dbReference type="PROSITE" id="PS50106">
    <property type="entry name" value="PDZ"/>
    <property type="match status" value="1"/>
</dbReference>
<sequence>MVVRLLDPGRNLSRQAFDQAKRFLVAQNAKFSVQMVEIVKRPGQTLGLYIREGNGADRSDGVFISRIALESPVYNSGCLRVGDEILAVNLVDVTRMGLDDVVIIMSIPRRLLLTTRSRRGGRGAPPSPQPSRHEPKPPPVVVIKKEYEEEPLEDSNSNGDTLRLGFLGGRPPPPPSRPPPGVPTTQEARFSTLPRYRPPENMSALRHEEPLMYYGARGMPGAGPYGVPTGHPGAPPGLGGPMGPHATHPGYQPRSSRQPGLPGGPMPPYGPPARPPPGPDLDRYYQPPPPVITEQPRPQQQHFTPYERSYPKTLESLAERVHSFYGPIPDDALAVQFRDRGRGPEPISYGTLGRASVGRPRLARTLSDQRLPATERETLSDYEGSIPSRRHKTSTLQYPTGAQVTDRSTLERYQETMRRLSALRQRTRSVDYASDTEVTLPRSSLLARARGAHHPPSAGVGAARSNSLPRHSTRHRGVRFEARGGPAASEDESDGAVSAPEMPTGTERGK</sequence>
<reference evidence="3 4" key="1">
    <citation type="submission" date="2023-11" db="EMBL/GenBank/DDBJ databases">
        <title>Halocaridina rubra genome assembly.</title>
        <authorList>
            <person name="Smith C."/>
        </authorList>
    </citation>
    <scope>NUCLEOTIDE SEQUENCE [LARGE SCALE GENOMIC DNA]</scope>
    <source>
        <strain evidence="3">EP-1</strain>
        <tissue evidence="3">Whole</tissue>
    </source>
</reference>
<dbReference type="PANTHER" id="PTHR46150">
    <property type="entry name" value="RHO GTPASE-ACTIVATING PROTEIN 100F"/>
    <property type="match status" value="1"/>
</dbReference>
<feature type="domain" description="PDZ" evidence="2">
    <location>
        <begin position="35"/>
        <end position="105"/>
    </location>
</feature>
<protein>
    <recommendedName>
        <fullName evidence="2">PDZ domain-containing protein</fullName>
    </recommendedName>
</protein>